<proteinExistence type="predicted"/>
<sequence length="170" mass="18925">MSVHEYSLKFTQLSQYAPEMVAVMRRRMSLFVAGLSSMSSNEGKVAMLIGDMDLARLMVYVQQVEEEKLRDREEFRNKKAKISNESEQQMSNVNCSSFQHKQKGLAPSFASAPAPRNKDRAAPRGATSGTSGGANHLYAITSHQEQENSPDVVTGMIKVFTFDIYALLDP</sequence>
<evidence type="ECO:0008006" key="4">
    <source>
        <dbReference type="Google" id="ProtNLM"/>
    </source>
</evidence>
<evidence type="ECO:0000313" key="3">
    <source>
        <dbReference type="Proteomes" id="UP001311915"/>
    </source>
</evidence>
<evidence type="ECO:0000256" key="1">
    <source>
        <dbReference type="SAM" id="MobiDB-lite"/>
    </source>
</evidence>
<dbReference type="EMBL" id="JAWPEI010000005">
    <property type="protein sequence ID" value="KAK4727145.1"/>
    <property type="molecule type" value="Genomic_DNA"/>
</dbReference>
<gene>
    <name evidence="2" type="ORF">R3W88_032062</name>
</gene>
<reference evidence="2 3" key="1">
    <citation type="submission" date="2023-10" db="EMBL/GenBank/DDBJ databases">
        <title>Genome-Wide Identification Analysis in wild type Solanum Pinnatisectum Reveals Some Genes Defensing Phytophthora Infestans.</title>
        <authorList>
            <person name="Sun C."/>
        </authorList>
    </citation>
    <scope>NUCLEOTIDE SEQUENCE [LARGE SCALE GENOMIC DNA]</scope>
    <source>
        <strain evidence="2">LQN</strain>
        <tissue evidence="2">Leaf</tissue>
    </source>
</reference>
<organism evidence="2 3">
    <name type="scientific">Solanum pinnatisectum</name>
    <name type="common">tansyleaf nightshade</name>
    <dbReference type="NCBI Taxonomy" id="50273"/>
    <lineage>
        <taxon>Eukaryota</taxon>
        <taxon>Viridiplantae</taxon>
        <taxon>Streptophyta</taxon>
        <taxon>Embryophyta</taxon>
        <taxon>Tracheophyta</taxon>
        <taxon>Spermatophyta</taxon>
        <taxon>Magnoliopsida</taxon>
        <taxon>eudicotyledons</taxon>
        <taxon>Gunneridae</taxon>
        <taxon>Pentapetalae</taxon>
        <taxon>asterids</taxon>
        <taxon>lamiids</taxon>
        <taxon>Solanales</taxon>
        <taxon>Solanaceae</taxon>
        <taxon>Solanoideae</taxon>
        <taxon>Solaneae</taxon>
        <taxon>Solanum</taxon>
    </lineage>
</organism>
<protein>
    <recommendedName>
        <fullName evidence="4">Gag-pol polyprotein</fullName>
    </recommendedName>
</protein>
<feature type="compositionally biased region" description="Polar residues" evidence="1">
    <location>
        <begin position="83"/>
        <end position="99"/>
    </location>
</feature>
<feature type="region of interest" description="Disordered" evidence="1">
    <location>
        <begin position="72"/>
        <end position="135"/>
    </location>
</feature>
<dbReference type="Proteomes" id="UP001311915">
    <property type="component" value="Unassembled WGS sequence"/>
</dbReference>
<keyword evidence="3" id="KW-1185">Reference proteome</keyword>
<accession>A0AAV9LRP6</accession>
<dbReference type="AlphaFoldDB" id="A0AAV9LRP6"/>
<name>A0AAV9LRP6_9SOLN</name>
<comment type="caution">
    <text evidence="2">The sequence shown here is derived from an EMBL/GenBank/DDBJ whole genome shotgun (WGS) entry which is preliminary data.</text>
</comment>
<evidence type="ECO:0000313" key="2">
    <source>
        <dbReference type="EMBL" id="KAK4727145.1"/>
    </source>
</evidence>